<dbReference type="InterPro" id="IPR013538">
    <property type="entry name" value="ASHA1/2-like_C"/>
</dbReference>
<dbReference type="SUPFAM" id="SSF103111">
    <property type="entry name" value="Activator of Hsp90 ATPase, Aha1"/>
    <property type="match status" value="1"/>
</dbReference>
<dbReference type="SMART" id="SM01000">
    <property type="entry name" value="Aha1_N"/>
    <property type="match status" value="1"/>
</dbReference>
<evidence type="ECO:0000313" key="3">
    <source>
        <dbReference type="WBParaSite" id="maker-PairedContig_211-snap-gene-0.19-mRNA-1"/>
    </source>
</evidence>
<evidence type="ECO:0000259" key="2">
    <source>
        <dbReference type="SMART" id="SM01000"/>
    </source>
</evidence>
<dbReference type="PANTHER" id="PTHR13009:SF22">
    <property type="entry name" value="LD43819P"/>
    <property type="match status" value="1"/>
</dbReference>
<dbReference type="PANTHER" id="PTHR13009">
    <property type="entry name" value="HEAT SHOCK PROTEIN 90 HSP90 CO-CHAPERONE AHA-1"/>
    <property type="match status" value="1"/>
</dbReference>
<dbReference type="Pfam" id="PF09229">
    <property type="entry name" value="Aha1_N"/>
    <property type="match status" value="1"/>
</dbReference>
<dbReference type="GO" id="GO:0005829">
    <property type="term" value="C:cytosol"/>
    <property type="evidence" value="ECO:0007669"/>
    <property type="project" value="TreeGrafter"/>
</dbReference>
<dbReference type="GO" id="GO:0051087">
    <property type="term" value="F:protein-folding chaperone binding"/>
    <property type="evidence" value="ECO:0007669"/>
    <property type="project" value="InterPro"/>
</dbReference>
<dbReference type="InterPro" id="IPR036338">
    <property type="entry name" value="Aha1"/>
</dbReference>
<dbReference type="SUPFAM" id="SSF55961">
    <property type="entry name" value="Bet v1-like"/>
    <property type="match status" value="1"/>
</dbReference>
<dbReference type="Gene3D" id="3.30.530.20">
    <property type="match status" value="1"/>
</dbReference>
<accession>A0A1I8EHW6</accession>
<evidence type="ECO:0000256" key="1">
    <source>
        <dbReference type="ARBA" id="ARBA00006817"/>
    </source>
</evidence>
<organism evidence="3">
    <name type="scientific">Wuchereria bancrofti</name>
    <dbReference type="NCBI Taxonomy" id="6293"/>
    <lineage>
        <taxon>Eukaryota</taxon>
        <taxon>Metazoa</taxon>
        <taxon>Ecdysozoa</taxon>
        <taxon>Nematoda</taxon>
        <taxon>Chromadorea</taxon>
        <taxon>Rhabditida</taxon>
        <taxon>Spirurina</taxon>
        <taxon>Spiruromorpha</taxon>
        <taxon>Filarioidea</taxon>
        <taxon>Onchocercidae</taxon>
        <taxon>Wuchereria</taxon>
    </lineage>
</organism>
<feature type="domain" description="Activator of Hsp90 ATPase AHSA1-like N-terminal" evidence="2">
    <location>
        <begin position="29"/>
        <end position="163"/>
    </location>
</feature>
<dbReference type="Pfam" id="PF08327">
    <property type="entry name" value="AHSA1"/>
    <property type="match status" value="1"/>
</dbReference>
<protein>
    <submittedName>
        <fullName evidence="3">Aha1_N domain-containing protein</fullName>
    </submittedName>
</protein>
<sequence>MAKWGEGDPRWIVEERPDAVNVNNWHWTEKNATPWSKQRLKELLEGQKYENGSTAVIFKELKKLDGEATANNRKAKLIFLFEWLIELSFEVKVAGSDIDYEGHIEIPNLSDENEADEVVITPSVTTSGPHEDRIRHLLNNEVATFLRKQLAVYIRELKEEFSKGLILPTDRAKAQVVSKGKTTVGKQHVDKKAFQNHVVTSADNDLIKSARQFLVLFTLQIPNFLCFFKISCTEISFQIHCFFHENYLCQSASMLKACRLWSHSKFSQISCGKYSQKLKYLALRLQSLQMVKKWSNNDAELDLKPHGAFTLFGGMVTGEFVKIEPCKELAMKWRLKTYPAGCFANVTFRLKDEKDSTTLEVDVTGIPATEYDSTENGLHRFYIQSIMRTFGFGAHIF</sequence>
<dbReference type="GO" id="GO:0006457">
    <property type="term" value="P:protein folding"/>
    <property type="evidence" value="ECO:0007669"/>
    <property type="project" value="TreeGrafter"/>
</dbReference>
<reference evidence="3" key="1">
    <citation type="submission" date="2016-11" db="UniProtKB">
        <authorList>
            <consortium name="WormBaseParasite"/>
        </authorList>
    </citation>
    <scope>IDENTIFICATION</scope>
    <source>
        <strain evidence="3">pt0022</strain>
    </source>
</reference>
<dbReference type="AlphaFoldDB" id="A0A1I8EHW6"/>
<dbReference type="CDD" id="cd08892">
    <property type="entry name" value="SRPBCC_Aha1"/>
    <property type="match status" value="1"/>
</dbReference>
<dbReference type="Gene3D" id="3.15.10.20">
    <property type="entry name" value="Activator of Hsp90 ATPase Aha1, N-terminal domain"/>
    <property type="match status" value="1"/>
</dbReference>
<dbReference type="GO" id="GO:0001671">
    <property type="term" value="F:ATPase activator activity"/>
    <property type="evidence" value="ECO:0007669"/>
    <property type="project" value="InterPro"/>
</dbReference>
<dbReference type="InterPro" id="IPR023393">
    <property type="entry name" value="START-like_dom_sf"/>
</dbReference>
<comment type="similarity">
    <text evidence="1">Belongs to the AHA1 family.</text>
</comment>
<name>A0A1I8EHW6_WUCBA</name>
<proteinExistence type="inferred from homology"/>
<dbReference type="WBParaSite" id="maker-PairedContig_211-snap-gene-0.19-mRNA-1">
    <property type="protein sequence ID" value="maker-PairedContig_211-snap-gene-0.19-mRNA-1"/>
    <property type="gene ID" value="maker-PairedContig_211-snap-gene-0.19"/>
</dbReference>
<dbReference type="STRING" id="6293.A0A1I8EHW6"/>
<dbReference type="InterPro" id="IPR015310">
    <property type="entry name" value="AHSA1-like_N"/>
</dbReference>